<proteinExistence type="predicted"/>
<dbReference type="Proteomes" id="UP000199169">
    <property type="component" value="Unassembled WGS sequence"/>
</dbReference>
<evidence type="ECO:0000313" key="3">
    <source>
        <dbReference type="Proteomes" id="UP000199169"/>
    </source>
</evidence>
<name>A0A1A8XZD7_9PROT</name>
<accession>A0A1A8XZD7</accession>
<reference evidence="2 3" key="1">
    <citation type="submission" date="2016-06" db="EMBL/GenBank/DDBJ databases">
        <authorList>
            <person name="Kjaerup R.B."/>
            <person name="Dalgaard T.S."/>
            <person name="Juul-Madsen H.R."/>
        </authorList>
    </citation>
    <scope>NUCLEOTIDE SEQUENCE [LARGE SCALE GENOMIC DNA]</scope>
    <source>
        <strain evidence="2">3</strain>
    </source>
</reference>
<gene>
    <name evidence="2" type="ORF">ACCAA_830001</name>
</gene>
<sequence length="83" mass="8982">MKEEQVTGAPEQMQDIGGLLANLREVIRSARQQALRAVDVVQVSACWTMGRHIVEFEQGGASRAAYGKRLLADLAASLSAELN</sequence>
<dbReference type="Pfam" id="PF17761">
    <property type="entry name" value="DUF1016_N"/>
    <property type="match status" value="1"/>
</dbReference>
<keyword evidence="3" id="KW-1185">Reference proteome</keyword>
<organism evidence="2 3">
    <name type="scientific">Candidatus Accumulibacter aalborgensis</name>
    <dbReference type="NCBI Taxonomy" id="1860102"/>
    <lineage>
        <taxon>Bacteria</taxon>
        <taxon>Pseudomonadati</taxon>
        <taxon>Pseudomonadota</taxon>
        <taxon>Betaproteobacteria</taxon>
        <taxon>Candidatus Accumulibacter</taxon>
    </lineage>
</organism>
<dbReference type="AlphaFoldDB" id="A0A1A8XZD7"/>
<dbReference type="STRING" id="1860102.ACCAA_830001"/>
<protein>
    <recommendedName>
        <fullName evidence="1">YhcG N-terminal domain-containing protein</fullName>
    </recommendedName>
</protein>
<dbReference type="EMBL" id="FLQX01000164">
    <property type="protein sequence ID" value="SBT10042.1"/>
    <property type="molecule type" value="Genomic_DNA"/>
</dbReference>
<feature type="domain" description="YhcG N-terminal" evidence="1">
    <location>
        <begin position="23"/>
        <end position="81"/>
    </location>
</feature>
<evidence type="ECO:0000259" key="1">
    <source>
        <dbReference type="Pfam" id="PF17761"/>
    </source>
</evidence>
<evidence type="ECO:0000313" key="2">
    <source>
        <dbReference type="EMBL" id="SBT10042.1"/>
    </source>
</evidence>
<dbReference type="InterPro" id="IPR041527">
    <property type="entry name" value="YhcG_N"/>
</dbReference>